<protein>
    <recommendedName>
        <fullName evidence="4">DUF3307 domain-containing protein</fullName>
    </recommendedName>
</protein>
<keyword evidence="1" id="KW-1133">Transmembrane helix</keyword>
<evidence type="ECO:0000256" key="1">
    <source>
        <dbReference type="SAM" id="Phobius"/>
    </source>
</evidence>
<sequence length="238" mass="25265">MPETLAALFLAHVLADYVFQSAAMVDTKSKPETLFLHFLIVLLTAMATTGHVASPAIYALALIHVAIDAIKVKAFSDKFLPHIADQALHLLTLAIFAKAAPDIYASGVYGDLSWLPKLMLYAAGLIYVTRAGGFAVGKLMAGFGDNPIEESLDKGGFWIGLLERGLIYLLLIGDMAGGIGFLVAAKSVLRFEATQDGKKAEWVIIGTLASFGWALAVTLAVMFLGAQLPDLGITGQTP</sequence>
<dbReference type="RefSeq" id="WP_074645914.1">
    <property type="nucleotide sequence ID" value="NZ_FNBL01000008.1"/>
</dbReference>
<organism evidence="2 3">
    <name type="scientific">Celeribacter baekdonensis</name>
    <dbReference type="NCBI Taxonomy" id="875171"/>
    <lineage>
        <taxon>Bacteria</taxon>
        <taxon>Pseudomonadati</taxon>
        <taxon>Pseudomonadota</taxon>
        <taxon>Alphaproteobacteria</taxon>
        <taxon>Rhodobacterales</taxon>
        <taxon>Roseobacteraceae</taxon>
        <taxon>Celeribacter</taxon>
    </lineage>
</organism>
<keyword evidence="1" id="KW-0472">Membrane</keyword>
<proteinExistence type="predicted"/>
<dbReference type="OrthoDB" id="8536716at2"/>
<gene>
    <name evidence="2" type="ORF">SAMN04488117_10875</name>
</gene>
<dbReference type="EMBL" id="FNBL01000008">
    <property type="protein sequence ID" value="SDF87033.1"/>
    <property type="molecule type" value="Genomic_DNA"/>
</dbReference>
<reference evidence="2 3" key="1">
    <citation type="submission" date="2016-10" db="EMBL/GenBank/DDBJ databases">
        <authorList>
            <person name="de Groot N.N."/>
        </authorList>
    </citation>
    <scope>NUCLEOTIDE SEQUENCE [LARGE SCALE GENOMIC DNA]</scope>
    <source>
        <strain evidence="2 3">DSM 27375</strain>
    </source>
</reference>
<dbReference type="AlphaFoldDB" id="A0A1G7PLE4"/>
<dbReference type="Pfam" id="PF11750">
    <property type="entry name" value="DUF3307"/>
    <property type="match status" value="1"/>
</dbReference>
<name>A0A1G7PLE4_9RHOB</name>
<feature type="transmembrane region" description="Helical" evidence="1">
    <location>
        <begin position="165"/>
        <end position="184"/>
    </location>
</feature>
<accession>A0A1G7PLE4</accession>
<dbReference type="InterPro" id="IPR021737">
    <property type="entry name" value="Phage_phiKZ_Orf197"/>
</dbReference>
<evidence type="ECO:0000313" key="3">
    <source>
        <dbReference type="Proteomes" id="UP000182284"/>
    </source>
</evidence>
<keyword evidence="1" id="KW-0812">Transmembrane</keyword>
<feature type="transmembrane region" description="Helical" evidence="1">
    <location>
        <begin position="120"/>
        <end position="144"/>
    </location>
</feature>
<dbReference type="Proteomes" id="UP000182284">
    <property type="component" value="Unassembled WGS sequence"/>
</dbReference>
<evidence type="ECO:0000313" key="2">
    <source>
        <dbReference type="EMBL" id="SDF87033.1"/>
    </source>
</evidence>
<feature type="transmembrane region" description="Helical" evidence="1">
    <location>
        <begin position="34"/>
        <end position="67"/>
    </location>
</feature>
<evidence type="ECO:0008006" key="4">
    <source>
        <dbReference type="Google" id="ProtNLM"/>
    </source>
</evidence>
<feature type="transmembrane region" description="Helical" evidence="1">
    <location>
        <begin position="204"/>
        <end position="226"/>
    </location>
</feature>